<evidence type="ECO:0000259" key="8">
    <source>
        <dbReference type="PROSITE" id="PS50928"/>
    </source>
</evidence>
<accession>A0ABS4Z4T6</accession>
<dbReference type="InterPro" id="IPR035906">
    <property type="entry name" value="MetI-like_sf"/>
</dbReference>
<dbReference type="InterPro" id="IPR000515">
    <property type="entry name" value="MetI-like"/>
</dbReference>
<keyword evidence="6 7" id="KW-0472">Membrane</keyword>
<keyword evidence="5 7" id="KW-1133">Transmembrane helix</keyword>
<reference evidence="9 10" key="1">
    <citation type="submission" date="2021-03" db="EMBL/GenBank/DDBJ databases">
        <title>Sequencing the genomes of 1000 actinobacteria strains.</title>
        <authorList>
            <person name="Klenk H.-P."/>
        </authorList>
    </citation>
    <scope>NUCLEOTIDE SEQUENCE [LARGE SCALE GENOMIC DNA]</scope>
    <source>
        <strain evidence="9 10">DSM 12936</strain>
    </source>
</reference>
<comment type="caution">
    <text evidence="9">The sequence shown here is derived from an EMBL/GenBank/DDBJ whole genome shotgun (WGS) entry which is preliminary data.</text>
</comment>
<dbReference type="CDD" id="cd06261">
    <property type="entry name" value="TM_PBP2"/>
    <property type="match status" value="1"/>
</dbReference>
<feature type="transmembrane region" description="Helical" evidence="7">
    <location>
        <begin position="76"/>
        <end position="95"/>
    </location>
</feature>
<evidence type="ECO:0000256" key="3">
    <source>
        <dbReference type="ARBA" id="ARBA00022475"/>
    </source>
</evidence>
<comment type="similarity">
    <text evidence="7">Belongs to the binding-protein-dependent transport system permease family.</text>
</comment>
<protein>
    <submittedName>
        <fullName evidence="9">Multiple sugar transport system permease protein</fullName>
    </submittedName>
</protein>
<keyword evidence="4 7" id="KW-0812">Transmembrane</keyword>
<comment type="subcellular location">
    <subcellularLocation>
        <location evidence="1 7">Cell membrane</location>
        <topology evidence="1 7">Multi-pass membrane protein</topology>
    </subcellularLocation>
</comment>
<evidence type="ECO:0000256" key="1">
    <source>
        <dbReference type="ARBA" id="ARBA00004651"/>
    </source>
</evidence>
<dbReference type="PANTHER" id="PTHR43744">
    <property type="entry name" value="ABC TRANSPORTER PERMEASE PROTEIN MG189-RELATED-RELATED"/>
    <property type="match status" value="1"/>
</dbReference>
<feature type="transmembrane region" description="Helical" evidence="7">
    <location>
        <begin position="136"/>
        <end position="157"/>
    </location>
</feature>
<evidence type="ECO:0000256" key="2">
    <source>
        <dbReference type="ARBA" id="ARBA00022448"/>
    </source>
</evidence>
<keyword evidence="2 7" id="KW-0813">Transport</keyword>
<evidence type="ECO:0000256" key="4">
    <source>
        <dbReference type="ARBA" id="ARBA00022692"/>
    </source>
</evidence>
<dbReference type="Pfam" id="PF00528">
    <property type="entry name" value="BPD_transp_1"/>
    <property type="match status" value="1"/>
</dbReference>
<keyword evidence="3" id="KW-1003">Cell membrane</keyword>
<evidence type="ECO:0000256" key="6">
    <source>
        <dbReference type="ARBA" id="ARBA00023136"/>
    </source>
</evidence>
<dbReference type="PROSITE" id="PS50928">
    <property type="entry name" value="ABC_TM1"/>
    <property type="match status" value="1"/>
</dbReference>
<feature type="transmembrane region" description="Helical" evidence="7">
    <location>
        <begin position="12"/>
        <end position="30"/>
    </location>
</feature>
<evidence type="ECO:0000256" key="5">
    <source>
        <dbReference type="ARBA" id="ARBA00022989"/>
    </source>
</evidence>
<feature type="transmembrane region" description="Helical" evidence="7">
    <location>
        <begin position="191"/>
        <end position="215"/>
    </location>
</feature>
<feature type="transmembrane region" description="Helical" evidence="7">
    <location>
        <begin position="243"/>
        <end position="261"/>
    </location>
</feature>
<evidence type="ECO:0000313" key="9">
    <source>
        <dbReference type="EMBL" id="MBP2415999.1"/>
    </source>
</evidence>
<keyword evidence="10" id="KW-1185">Reference proteome</keyword>
<sequence length="275" mass="30672">MRSSRRVSALRYVVLSVLALLFLLPFYVLLRNGFSSERLLASAQWRWLPDQVNADNLRELFGNDSIRMARSMANSAVVAVVQTLATVVISALAGYGLARIDHRLSRLVLGLTVLTLMVPAAVTFIPSFVLVSSLGWISTLRGLIIPVLFSAFATFLFRQFFLGFPHELEEAAYIDGAGYWRTFWRVVMPNTYGICAAVGTITFIGSWNAFLWPLLIGQDRDFRTVQVALSQFMSSQRVDVPQLFVGAAVAILPVLLVFLFLQRYLVQGVERSGID</sequence>
<feature type="domain" description="ABC transmembrane type-1" evidence="8">
    <location>
        <begin position="72"/>
        <end position="261"/>
    </location>
</feature>
<dbReference type="SUPFAM" id="SSF161098">
    <property type="entry name" value="MetI-like"/>
    <property type="match status" value="1"/>
</dbReference>
<feature type="transmembrane region" description="Helical" evidence="7">
    <location>
        <begin position="107"/>
        <end position="130"/>
    </location>
</feature>
<evidence type="ECO:0000256" key="7">
    <source>
        <dbReference type="RuleBase" id="RU363032"/>
    </source>
</evidence>
<organism evidence="9 10">
    <name type="scientific">Microlunatus capsulatus</name>
    <dbReference type="NCBI Taxonomy" id="99117"/>
    <lineage>
        <taxon>Bacteria</taxon>
        <taxon>Bacillati</taxon>
        <taxon>Actinomycetota</taxon>
        <taxon>Actinomycetes</taxon>
        <taxon>Propionibacteriales</taxon>
        <taxon>Propionibacteriaceae</taxon>
        <taxon>Microlunatus</taxon>
    </lineage>
</organism>
<dbReference type="EMBL" id="JAGIOB010000001">
    <property type="protein sequence ID" value="MBP2415999.1"/>
    <property type="molecule type" value="Genomic_DNA"/>
</dbReference>
<dbReference type="Proteomes" id="UP000758168">
    <property type="component" value="Unassembled WGS sequence"/>
</dbReference>
<keyword evidence="9" id="KW-0762">Sugar transport</keyword>
<dbReference type="PANTHER" id="PTHR43744:SF12">
    <property type="entry name" value="ABC TRANSPORTER PERMEASE PROTEIN MG189-RELATED"/>
    <property type="match status" value="1"/>
</dbReference>
<name>A0ABS4Z4T6_9ACTN</name>
<gene>
    <name evidence="9" type="ORF">JOF54_000921</name>
</gene>
<dbReference type="Gene3D" id="1.10.3720.10">
    <property type="entry name" value="MetI-like"/>
    <property type="match status" value="1"/>
</dbReference>
<proteinExistence type="inferred from homology"/>
<dbReference type="RefSeq" id="WP_210053416.1">
    <property type="nucleotide sequence ID" value="NZ_JAGIOB010000001.1"/>
</dbReference>
<evidence type="ECO:0000313" key="10">
    <source>
        <dbReference type="Proteomes" id="UP000758168"/>
    </source>
</evidence>